<sequence length="153" mass="18740">MMNKYTFSWFNNNLIKIIIIQKIEIKIKLKKLKQILKQTSFLKEKYQWKPKLKKSHSQKDNGILHLLMKHKVLHTIYLFNIRIMCQYLIKLYSIQGDYNTLKEKVDIVVIRQNFSLYLSKINVLEERVEQQRKQKKYVPIKQHIYIPEKLNKY</sequence>
<evidence type="ECO:0000313" key="1">
    <source>
        <dbReference type="EMBL" id="CAD8108749.1"/>
    </source>
</evidence>
<comment type="caution">
    <text evidence="1">The sequence shown here is derived from an EMBL/GenBank/DDBJ whole genome shotgun (WGS) entry which is preliminary data.</text>
</comment>
<proteinExistence type="predicted"/>
<dbReference type="EMBL" id="CAJJDN010000092">
    <property type="protein sequence ID" value="CAD8108749.1"/>
    <property type="molecule type" value="Genomic_DNA"/>
</dbReference>
<name>A0A8S1Q1H6_9CILI</name>
<accession>A0A8S1Q1H6</accession>
<reference evidence="1" key="1">
    <citation type="submission" date="2021-01" db="EMBL/GenBank/DDBJ databases">
        <authorList>
            <consortium name="Genoscope - CEA"/>
            <person name="William W."/>
        </authorList>
    </citation>
    <scope>NUCLEOTIDE SEQUENCE</scope>
</reference>
<protein>
    <submittedName>
        <fullName evidence="1">Uncharacterized protein</fullName>
    </submittedName>
</protein>
<keyword evidence="2" id="KW-1185">Reference proteome</keyword>
<gene>
    <name evidence="1" type="ORF">PSON_ATCC_30995.1.T0920052</name>
</gene>
<dbReference type="Proteomes" id="UP000692954">
    <property type="component" value="Unassembled WGS sequence"/>
</dbReference>
<evidence type="ECO:0000313" key="2">
    <source>
        <dbReference type="Proteomes" id="UP000692954"/>
    </source>
</evidence>
<dbReference type="AlphaFoldDB" id="A0A8S1Q1H6"/>
<organism evidence="1 2">
    <name type="scientific">Paramecium sonneborni</name>
    <dbReference type="NCBI Taxonomy" id="65129"/>
    <lineage>
        <taxon>Eukaryota</taxon>
        <taxon>Sar</taxon>
        <taxon>Alveolata</taxon>
        <taxon>Ciliophora</taxon>
        <taxon>Intramacronucleata</taxon>
        <taxon>Oligohymenophorea</taxon>
        <taxon>Peniculida</taxon>
        <taxon>Parameciidae</taxon>
        <taxon>Paramecium</taxon>
    </lineage>
</organism>